<dbReference type="InterPro" id="IPR009100">
    <property type="entry name" value="AcylCoA_DH/oxidase_NM_dom_sf"/>
</dbReference>
<dbReference type="Pfam" id="PF00441">
    <property type="entry name" value="Acyl-CoA_dh_1"/>
    <property type="match status" value="1"/>
</dbReference>
<feature type="domain" description="Acyl-CoA dehydrogenase/oxidase N-terminal" evidence="9">
    <location>
        <begin position="6"/>
        <end position="118"/>
    </location>
</feature>
<comment type="cofactor">
    <cofactor evidence="1 6">
        <name>FAD</name>
        <dbReference type="ChEBI" id="CHEBI:57692"/>
    </cofactor>
</comment>
<evidence type="ECO:0000256" key="5">
    <source>
        <dbReference type="ARBA" id="ARBA00023002"/>
    </source>
</evidence>
<dbReference type="PANTHER" id="PTHR43884:SF12">
    <property type="entry name" value="ISOVALERYL-COA DEHYDROGENASE, MITOCHONDRIAL-RELATED"/>
    <property type="match status" value="1"/>
</dbReference>
<dbReference type="InterPro" id="IPR009075">
    <property type="entry name" value="AcylCo_DH/oxidase_C"/>
</dbReference>
<gene>
    <name evidence="10" type="primary">mmgC_4</name>
    <name evidence="10" type="ORF">Psch_03261</name>
</gene>
<evidence type="ECO:0000256" key="4">
    <source>
        <dbReference type="ARBA" id="ARBA00022827"/>
    </source>
</evidence>
<dbReference type="InterPro" id="IPR006091">
    <property type="entry name" value="Acyl-CoA_Oxase/DH_mid-dom"/>
</dbReference>
<evidence type="ECO:0000259" key="7">
    <source>
        <dbReference type="Pfam" id="PF00441"/>
    </source>
</evidence>
<dbReference type="Gene3D" id="1.20.140.10">
    <property type="entry name" value="Butyryl-CoA Dehydrogenase, subunit A, domain 3"/>
    <property type="match status" value="1"/>
</dbReference>
<dbReference type="SUPFAM" id="SSF56645">
    <property type="entry name" value="Acyl-CoA dehydrogenase NM domain-like"/>
    <property type="match status" value="1"/>
</dbReference>
<comment type="caution">
    <text evidence="10">The sequence shown here is derived from an EMBL/GenBank/DDBJ whole genome shotgun (WGS) entry which is preliminary data.</text>
</comment>
<dbReference type="InterPro" id="IPR036250">
    <property type="entry name" value="AcylCo_DH-like_C"/>
</dbReference>
<evidence type="ECO:0000259" key="8">
    <source>
        <dbReference type="Pfam" id="PF02770"/>
    </source>
</evidence>
<name>A0A4Y7RD21_9FIRM</name>
<keyword evidence="3 6" id="KW-0285">Flavoprotein</keyword>
<dbReference type="Gene3D" id="1.10.540.10">
    <property type="entry name" value="Acyl-CoA dehydrogenase/oxidase, N-terminal domain"/>
    <property type="match status" value="1"/>
</dbReference>
<protein>
    <submittedName>
        <fullName evidence="10">Acyl-CoA dehydrogenase</fullName>
        <ecNumber evidence="10">1.3.99.-</ecNumber>
    </submittedName>
</protein>
<dbReference type="RefSeq" id="WP_190258811.1">
    <property type="nucleotide sequence ID" value="NZ_QFGA01000002.1"/>
</dbReference>
<dbReference type="InterPro" id="IPR013786">
    <property type="entry name" value="AcylCoA_DH/ox_N"/>
</dbReference>
<dbReference type="FunFam" id="1.10.540.10:FF:000002">
    <property type="entry name" value="Acyl-CoA dehydrogenase FadE19"/>
    <property type="match status" value="1"/>
</dbReference>
<evidence type="ECO:0000256" key="6">
    <source>
        <dbReference type="RuleBase" id="RU362125"/>
    </source>
</evidence>
<keyword evidence="4 6" id="KW-0274">FAD</keyword>
<feature type="domain" description="Acyl-CoA dehydrogenase/oxidase C-terminal" evidence="7">
    <location>
        <begin position="229"/>
        <end position="377"/>
    </location>
</feature>
<dbReference type="SUPFAM" id="SSF47203">
    <property type="entry name" value="Acyl-CoA dehydrogenase C-terminal domain-like"/>
    <property type="match status" value="1"/>
</dbReference>
<comment type="similarity">
    <text evidence="2 6">Belongs to the acyl-CoA dehydrogenase family.</text>
</comment>
<keyword evidence="11" id="KW-1185">Reference proteome</keyword>
<evidence type="ECO:0000256" key="2">
    <source>
        <dbReference type="ARBA" id="ARBA00009347"/>
    </source>
</evidence>
<dbReference type="InterPro" id="IPR037069">
    <property type="entry name" value="AcylCoA_DH/ox_N_sf"/>
</dbReference>
<dbReference type="GO" id="GO:0003995">
    <property type="term" value="F:acyl-CoA dehydrogenase activity"/>
    <property type="evidence" value="ECO:0007669"/>
    <property type="project" value="InterPro"/>
</dbReference>
<evidence type="ECO:0000256" key="1">
    <source>
        <dbReference type="ARBA" id="ARBA00001974"/>
    </source>
</evidence>
<evidence type="ECO:0000313" key="11">
    <source>
        <dbReference type="Proteomes" id="UP000298324"/>
    </source>
</evidence>
<dbReference type="PIRSF" id="PIRSF016578">
    <property type="entry name" value="HsaA"/>
    <property type="match status" value="1"/>
</dbReference>
<dbReference type="Pfam" id="PF02770">
    <property type="entry name" value="Acyl-CoA_dh_M"/>
    <property type="match status" value="1"/>
</dbReference>
<dbReference type="PROSITE" id="PS00073">
    <property type="entry name" value="ACYL_COA_DH_2"/>
    <property type="match status" value="1"/>
</dbReference>
<evidence type="ECO:0000256" key="3">
    <source>
        <dbReference type="ARBA" id="ARBA00022630"/>
    </source>
</evidence>
<dbReference type="Pfam" id="PF02771">
    <property type="entry name" value="Acyl-CoA_dh_N"/>
    <property type="match status" value="1"/>
</dbReference>
<dbReference type="Gene3D" id="2.40.110.10">
    <property type="entry name" value="Butyryl-CoA Dehydrogenase, subunit A, domain 2"/>
    <property type="match status" value="1"/>
</dbReference>
<sequence>MDFNLTEEQQLIKKMARDYGKEQLEPQASEIDRSGLYPAETIKAMAALDFMGMFFPVEYGGAGADFFSYILMVEELSRSCASTGAILATHCSLAANAIFEWGNQEQKEKYLPDMCTGEKLGGFAMYEPGAAPAEGPDKVTAGFAGGKYVLSGKKYYVVNGGVADVYIVFALTNPDAGMKGLSAFIVDAGTPGLTISRQIEKMGLRALQTSEIVFDNVQVPKENLLGAENQGYEIYMGILANSSVAAAAQVIGIAQSALDASINYAKERVQFGGPIARLQTIQWMLAEMAMNVHLVRVATYRVAALIDEGKPYAREAAMTRMFAAKAGVDVCMNALQIHGGYGYGRDMIVERLLRDVKGAIIFDSSNEYPQKIIAGSLLR</sequence>
<accession>A0A4Y7RD21</accession>
<evidence type="ECO:0000259" key="9">
    <source>
        <dbReference type="Pfam" id="PF02771"/>
    </source>
</evidence>
<evidence type="ECO:0000313" key="10">
    <source>
        <dbReference type="EMBL" id="TEB06217.1"/>
    </source>
</evidence>
<dbReference type="AlphaFoldDB" id="A0A4Y7RD21"/>
<organism evidence="10 11">
    <name type="scientific">Pelotomaculum schinkii</name>
    <dbReference type="NCBI Taxonomy" id="78350"/>
    <lineage>
        <taxon>Bacteria</taxon>
        <taxon>Bacillati</taxon>
        <taxon>Bacillota</taxon>
        <taxon>Clostridia</taxon>
        <taxon>Eubacteriales</taxon>
        <taxon>Desulfotomaculaceae</taxon>
        <taxon>Pelotomaculum</taxon>
    </lineage>
</organism>
<dbReference type="GO" id="GO:0050660">
    <property type="term" value="F:flavin adenine dinucleotide binding"/>
    <property type="evidence" value="ECO:0007669"/>
    <property type="project" value="InterPro"/>
</dbReference>
<dbReference type="InterPro" id="IPR046373">
    <property type="entry name" value="Acyl-CoA_Oxase/DH_mid-dom_sf"/>
</dbReference>
<dbReference type="FunFam" id="1.20.140.10:FF:000004">
    <property type="entry name" value="Acyl-CoA dehydrogenase FadE25"/>
    <property type="match status" value="1"/>
</dbReference>
<dbReference type="EMBL" id="QFGA01000002">
    <property type="protein sequence ID" value="TEB06217.1"/>
    <property type="molecule type" value="Genomic_DNA"/>
</dbReference>
<dbReference type="Proteomes" id="UP000298324">
    <property type="component" value="Unassembled WGS sequence"/>
</dbReference>
<keyword evidence="5 6" id="KW-0560">Oxidoreductase</keyword>
<dbReference type="InterPro" id="IPR006089">
    <property type="entry name" value="Acyl-CoA_DH_CS"/>
</dbReference>
<dbReference type="EC" id="1.3.99.-" evidence="10"/>
<proteinExistence type="inferred from homology"/>
<dbReference type="PANTHER" id="PTHR43884">
    <property type="entry name" value="ACYL-COA DEHYDROGENASE"/>
    <property type="match status" value="1"/>
</dbReference>
<feature type="domain" description="Acyl-CoA oxidase/dehydrogenase middle" evidence="8">
    <location>
        <begin position="133"/>
        <end position="217"/>
    </location>
</feature>
<reference evidence="10 11" key="1">
    <citation type="journal article" date="2018" name="Environ. Microbiol.">
        <title>Novel energy conservation strategies and behaviour of Pelotomaculum schinkii driving syntrophic propionate catabolism.</title>
        <authorList>
            <person name="Hidalgo-Ahumada C.A.P."/>
            <person name="Nobu M.K."/>
            <person name="Narihiro T."/>
            <person name="Tamaki H."/>
            <person name="Liu W.T."/>
            <person name="Kamagata Y."/>
            <person name="Stams A.J.M."/>
            <person name="Imachi H."/>
            <person name="Sousa D.Z."/>
        </authorList>
    </citation>
    <scope>NUCLEOTIDE SEQUENCE [LARGE SCALE GENOMIC DNA]</scope>
    <source>
        <strain evidence="10 11">HH</strain>
    </source>
</reference>